<evidence type="ECO:0000259" key="3">
    <source>
        <dbReference type="PROSITE" id="PS50930"/>
    </source>
</evidence>
<accession>A0ABT6XST5</accession>
<keyword evidence="1" id="KW-0597">Phosphoprotein</keyword>
<dbReference type="PANTHER" id="PTHR37299">
    <property type="entry name" value="TRANSCRIPTIONAL REGULATOR-RELATED"/>
    <property type="match status" value="1"/>
</dbReference>
<dbReference type="SMART" id="SM00448">
    <property type="entry name" value="REC"/>
    <property type="match status" value="1"/>
</dbReference>
<dbReference type="SMART" id="SM00850">
    <property type="entry name" value="LytTR"/>
    <property type="match status" value="1"/>
</dbReference>
<feature type="modified residue" description="4-aspartylphosphate" evidence="1">
    <location>
        <position position="53"/>
    </location>
</feature>
<sequence length="238" mass="27260">MKCIIIDDEPLALDLIKSYVDKTPMLQLEATFTNPFKALSFLIDNEVDLLFLDINMPELSGLQLLKSLSKKPLVIFTTAYPEFGAESYEYDAVDYLLKPINYVRFLKSVTKALDVFKSKSPENLSTSTLTTSEPAKEHHILIKSSTKLHKINLDEILYIEGAGNYWSFQLKDKKILSLFTYNEIVGLVPQDEFIRIHKSYIVPKSKISVIEKHQVTINGKTLPIGLTFREHFSKFIHQ</sequence>
<feature type="domain" description="Response regulatory" evidence="2">
    <location>
        <begin position="2"/>
        <end position="113"/>
    </location>
</feature>
<dbReference type="PROSITE" id="PS50110">
    <property type="entry name" value="RESPONSE_REGULATORY"/>
    <property type="match status" value="1"/>
</dbReference>
<dbReference type="InterPro" id="IPR007492">
    <property type="entry name" value="LytTR_DNA-bd_dom"/>
</dbReference>
<dbReference type="InterPro" id="IPR001789">
    <property type="entry name" value="Sig_transdc_resp-reg_receiver"/>
</dbReference>
<feature type="domain" description="HTH LytTR-type" evidence="3">
    <location>
        <begin position="140"/>
        <end position="238"/>
    </location>
</feature>
<proteinExistence type="predicted"/>
<dbReference type="SUPFAM" id="SSF52172">
    <property type="entry name" value="CheY-like"/>
    <property type="match status" value="1"/>
</dbReference>
<comment type="caution">
    <text evidence="4">The sequence shown here is derived from an EMBL/GenBank/DDBJ whole genome shotgun (WGS) entry which is preliminary data.</text>
</comment>
<name>A0ABT6XST5_9FLAO</name>
<protein>
    <submittedName>
        <fullName evidence="4">LytTR family DNA-binding domain-containing protein</fullName>
    </submittedName>
</protein>
<dbReference type="GO" id="GO:0003677">
    <property type="term" value="F:DNA binding"/>
    <property type="evidence" value="ECO:0007669"/>
    <property type="project" value="UniProtKB-KW"/>
</dbReference>
<evidence type="ECO:0000259" key="2">
    <source>
        <dbReference type="PROSITE" id="PS50110"/>
    </source>
</evidence>
<dbReference type="Gene3D" id="3.40.50.2300">
    <property type="match status" value="1"/>
</dbReference>
<dbReference type="InterPro" id="IPR046947">
    <property type="entry name" value="LytR-like"/>
</dbReference>
<dbReference type="Proteomes" id="UP001230035">
    <property type="component" value="Unassembled WGS sequence"/>
</dbReference>
<reference evidence="4 5" key="1">
    <citation type="submission" date="2023-05" db="EMBL/GenBank/DDBJ databases">
        <title>Flavobacterium sedimenti sp. nov., isolated from the sediment.</title>
        <authorList>
            <person name="Wu N."/>
        </authorList>
    </citation>
    <scope>NUCLEOTIDE SEQUENCE [LARGE SCALE GENOMIC DNA]</scope>
    <source>
        <strain evidence="4 5">YZ-48</strain>
    </source>
</reference>
<dbReference type="RefSeq" id="WP_283239824.1">
    <property type="nucleotide sequence ID" value="NZ_JASGBP010000009.1"/>
</dbReference>
<organism evidence="4 5">
    <name type="scientific">Flavobacterium sedimenticola</name>
    <dbReference type="NCBI Taxonomy" id="3043286"/>
    <lineage>
        <taxon>Bacteria</taxon>
        <taxon>Pseudomonadati</taxon>
        <taxon>Bacteroidota</taxon>
        <taxon>Flavobacteriia</taxon>
        <taxon>Flavobacteriales</taxon>
        <taxon>Flavobacteriaceae</taxon>
        <taxon>Flavobacterium</taxon>
    </lineage>
</organism>
<dbReference type="PANTHER" id="PTHR37299:SF1">
    <property type="entry name" value="STAGE 0 SPORULATION PROTEIN A HOMOLOG"/>
    <property type="match status" value="1"/>
</dbReference>
<evidence type="ECO:0000313" key="5">
    <source>
        <dbReference type="Proteomes" id="UP001230035"/>
    </source>
</evidence>
<dbReference type="PROSITE" id="PS50930">
    <property type="entry name" value="HTH_LYTTR"/>
    <property type="match status" value="1"/>
</dbReference>
<keyword evidence="4" id="KW-0238">DNA-binding</keyword>
<gene>
    <name evidence="4" type="ORF">QHT84_12105</name>
</gene>
<dbReference type="InterPro" id="IPR011006">
    <property type="entry name" value="CheY-like_superfamily"/>
</dbReference>
<keyword evidence="5" id="KW-1185">Reference proteome</keyword>
<dbReference type="Gene3D" id="2.40.50.1020">
    <property type="entry name" value="LytTr DNA-binding domain"/>
    <property type="match status" value="1"/>
</dbReference>
<evidence type="ECO:0000256" key="1">
    <source>
        <dbReference type="PROSITE-ProRule" id="PRU00169"/>
    </source>
</evidence>
<evidence type="ECO:0000313" key="4">
    <source>
        <dbReference type="EMBL" id="MDI9258158.1"/>
    </source>
</evidence>
<dbReference type="Pfam" id="PF00072">
    <property type="entry name" value="Response_reg"/>
    <property type="match status" value="1"/>
</dbReference>
<dbReference type="Pfam" id="PF04397">
    <property type="entry name" value="LytTR"/>
    <property type="match status" value="1"/>
</dbReference>
<dbReference type="EMBL" id="JASGBP010000009">
    <property type="protein sequence ID" value="MDI9258158.1"/>
    <property type="molecule type" value="Genomic_DNA"/>
</dbReference>